<dbReference type="InterPro" id="IPR001509">
    <property type="entry name" value="Epimerase_deHydtase"/>
</dbReference>
<dbReference type="PANTHER" id="PTHR48079">
    <property type="entry name" value="PROTEIN YEEZ"/>
    <property type="match status" value="1"/>
</dbReference>
<comment type="caution">
    <text evidence="2">The sequence shown here is derived from an EMBL/GenBank/DDBJ whole genome shotgun (WGS) entry which is preliminary data.</text>
</comment>
<evidence type="ECO:0000313" key="2">
    <source>
        <dbReference type="EMBL" id="TQS45635.1"/>
    </source>
</evidence>
<dbReference type="AlphaFoldDB" id="A0A545AYH5"/>
<evidence type="ECO:0000313" key="3">
    <source>
        <dbReference type="Proteomes" id="UP000317982"/>
    </source>
</evidence>
<dbReference type="Pfam" id="PF01370">
    <property type="entry name" value="Epimerase"/>
    <property type="match status" value="1"/>
</dbReference>
<dbReference type="InterPro" id="IPR036291">
    <property type="entry name" value="NAD(P)-bd_dom_sf"/>
</dbReference>
<protein>
    <submittedName>
        <fullName evidence="2">SDR family oxidoreductase</fullName>
    </submittedName>
</protein>
<proteinExistence type="predicted"/>
<dbReference type="CDD" id="cd05262">
    <property type="entry name" value="SDR_a7"/>
    <property type="match status" value="1"/>
</dbReference>
<name>A0A545AYH5_9ACTN</name>
<sequence length="295" mass="30626">MRVFVTGASGWIASGVVPELIKAGHQVVGLARTDEGAAKVEAMGAEAVRGNLDDLDSLRKVAETADGVVHLAFNHDDFAAAGSTERAAVEMFGDVLAGTDKPFLFASGVAFIKPGQVLTEEDATPFSGPQAPRGGGEQLALSYADRGIRSVSLRFAPTVHGVGDHGFIAYLVQAARQQGAAGYVGDGANHWAAVHRDDAATAVALALEKSAPGSIVHAIAEEGVPTREIAEAIGRQLGVPTESITAEEAQTRLGFIGMVYSGDILASNTLTRERLGWEPTHATLLEDLNAGAYTA</sequence>
<organism evidence="2 3">
    <name type="scientific">Cryptosporangium phraense</name>
    <dbReference type="NCBI Taxonomy" id="2593070"/>
    <lineage>
        <taxon>Bacteria</taxon>
        <taxon>Bacillati</taxon>
        <taxon>Actinomycetota</taxon>
        <taxon>Actinomycetes</taxon>
        <taxon>Cryptosporangiales</taxon>
        <taxon>Cryptosporangiaceae</taxon>
        <taxon>Cryptosporangium</taxon>
    </lineage>
</organism>
<dbReference type="Gene3D" id="3.40.50.720">
    <property type="entry name" value="NAD(P)-binding Rossmann-like Domain"/>
    <property type="match status" value="1"/>
</dbReference>
<feature type="domain" description="NAD-dependent epimerase/dehydratase" evidence="1">
    <location>
        <begin position="3"/>
        <end position="211"/>
    </location>
</feature>
<dbReference type="PANTHER" id="PTHR48079:SF9">
    <property type="entry name" value="PUTATIVE-RELATED"/>
    <property type="match status" value="1"/>
</dbReference>
<dbReference type="GO" id="GO:0005737">
    <property type="term" value="C:cytoplasm"/>
    <property type="evidence" value="ECO:0007669"/>
    <property type="project" value="TreeGrafter"/>
</dbReference>
<gene>
    <name evidence="2" type="ORF">FL583_07875</name>
</gene>
<dbReference type="EMBL" id="VIRS01000004">
    <property type="protein sequence ID" value="TQS45635.1"/>
    <property type="molecule type" value="Genomic_DNA"/>
</dbReference>
<evidence type="ECO:0000259" key="1">
    <source>
        <dbReference type="Pfam" id="PF01370"/>
    </source>
</evidence>
<dbReference type="OrthoDB" id="9787292at2"/>
<accession>A0A545AYH5</accession>
<dbReference type="GO" id="GO:0004029">
    <property type="term" value="F:aldehyde dehydrogenase (NAD+) activity"/>
    <property type="evidence" value="ECO:0007669"/>
    <property type="project" value="TreeGrafter"/>
</dbReference>
<dbReference type="SUPFAM" id="SSF51735">
    <property type="entry name" value="NAD(P)-binding Rossmann-fold domains"/>
    <property type="match status" value="1"/>
</dbReference>
<dbReference type="Proteomes" id="UP000317982">
    <property type="component" value="Unassembled WGS sequence"/>
</dbReference>
<dbReference type="InterPro" id="IPR051783">
    <property type="entry name" value="NAD(P)-dependent_oxidoreduct"/>
</dbReference>
<dbReference type="RefSeq" id="WP_142703827.1">
    <property type="nucleotide sequence ID" value="NZ_VIRS01000004.1"/>
</dbReference>
<reference evidence="2 3" key="1">
    <citation type="submission" date="2019-07" db="EMBL/GenBank/DDBJ databases">
        <title>Cryptosporangium phraense sp. nov., isolated from plant litter.</title>
        <authorList>
            <person name="Suriyachadkun C."/>
        </authorList>
    </citation>
    <scope>NUCLEOTIDE SEQUENCE [LARGE SCALE GENOMIC DNA]</scope>
    <source>
        <strain evidence="2 3">A-T 5661</strain>
    </source>
</reference>
<dbReference type="InParanoid" id="A0A545AYH5"/>
<keyword evidence="3" id="KW-1185">Reference proteome</keyword>